<dbReference type="EMBL" id="FOQD01000022">
    <property type="protein sequence ID" value="SFJ51040.1"/>
    <property type="molecule type" value="Genomic_DNA"/>
</dbReference>
<keyword evidence="1" id="KW-0812">Transmembrane</keyword>
<proteinExistence type="predicted"/>
<organism evidence="2 3">
    <name type="scientific">Planctomicrobium piriforme</name>
    <dbReference type="NCBI Taxonomy" id="1576369"/>
    <lineage>
        <taxon>Bacteria</taxon>
        <taxon>Pseudomonadati</taxon>
        <taxon>Planctomycetota</taxon>
        <taxon>Planctomycetia</taxon>
        <taxon>Planctomycetales</taxon>
        <taxon>Planctomycetaceae</taxon>
        <taxon>Planctomicrobium</taxon>
    </lineage>
</organism>
<feature type="transmembrane region" description="Helical" evidence="1">
    <location>
        <begin position="20"/>
        <end position="41"/>
    </location>
</feature>
<dbReference type="Proteomes" id="UP000199518">
    <property type="component" value="Unassembled WGS sequence"/>
</dbReference>
<accession>A0A1I3RYD6</accession>
<evidence type="ECO:0000313" key="2">
    <source>
        <dbReference type="EMBL" id="SFJ51040.1"/>
    </source>
</evidence>
<name>A0A1I3RYD6_9PLAN</name>
<keyword evidence="3" id="KW-1185">Reference proteome</keyword>
<reference evidence="3" key="1">
    <citation type="submission" date="2016-10" db="EMBL/GenBank/DDBJ databases">
        <authorList>
            <person name="Varghese N."/>
            <person name="Submissions S."/>
        </authorList>
    </citation>
    <scope>NUCLEOTIDE SEQUENCE [LARGE SCALE GENOMIC DNA]</scope>
    <source>
        <strain evidence="3">DSM 26348</strain>
    </source>
</reference>
<dbReference type="AlphaFoldDB" id="A0A1I3RYD6"/>
<keyword evidence="1" id="KW-0472">Membrane</keyword>
<evidence type="ECO:0000313" key="3">
    <source>
        <dbReference type="Proteomes" id="UP000199518"/>
    </source>
</evidence>
<evidence type="ECO:0000256" key="1">
    <source>
        <dbReference type="SAM" id="Phobius"/>
    </source>
</evidence>
<keyword evidence="1" id="KW-1133">Transmembrane helix</keyword>
<sequence length="44" mass="4970">MNEQRSPEPAAPDWRHEILAALLLGVPLGYLFGRLLITWLLRAA</sequence>
<protein>
    <submittedName>
        <fullName evidence="2">Uncharacterized protein</fullName>
    </submittedName>
</protein>
<gene>
    <name evidence="2" type="ORF">SAMN05421753_12234</name>
</gene>